<keyword evidence="3" id="KW-1185">Reference proteome</keyword>
<dbReference type="EMBL" id="CP027850">
    <property type="protein sequence ID" value="AVQ02652.1"/>
    <property type="molecule type" value="Genomic_DNA"/>
</dbReference>
<sequence length="123" mass="12589">MTPDRFSALALAVGPGVHPRAILEAVQFRVGGQAFATLGWPAAGWAVVKIAPARQAWALALSDGLAPEPGRRRKAGIILARLSGLDDGAAAELLAAAWSHAHGPARRGGRAGERSASAQVLSV</sequence>
<dbReference type="RefSeq" id="WP_013079612.1">
    <property type="nucleotide sequence ID" value="NZ_CP027850.1"/>
</dbReference>
<dbReference type="Proteomes" id="UP000240527">
    <property type="component" value="Chromosome"/>
</dbReference>
<gene>
    <name evidence="2" type="ORF">B7G68_12815</name>
</gene>
<proteinExistence type="predicted"/>
<organism evidence="2 3">
    <name type="scientific">Caulobacter segnis</name>
    <dbReference type="NCBI Taxonomy" id="88688"/>
    <lineage>
        <taxon>Bacteria</taxon>
        <taxon>Pseudomonadati</taxon>
        <taxon>Pseudomonadota</taxon>
        <taxon>Alphaproteobacteria</taxon>
        <taxon>Caulobacterales</taxon>
        <taxon>Caulobacteraceae</taxon>
        <taxon>Caulobacter</taxon>
    </lineage>
</organism>
<evidence type="ECO:0000313" key="2">
    <source>
        <dbReference type="EMBL" id="AVQ02652.1"/>
    </source>
</evidence>
<feature type="compositionally biased region" description="Low complexity" evidence="1">
    <location>
        <begin position="114"/>
        <end position="123"/>
    </location>
</feature>
<protein>
    <submittedName>
        <fullName evidence="2">Uncharacterized protein</fullName>
    </submittedName>
</protein>
<reference evidence="2 3" key="1">
    <citation type="journal article" date="2015" name="Biotechnol. Bioeng.">
        <title>Genome sequence and phenotypic characterization of Caulobacter segnis.</title>
        <authorList>
            <person name="Patel S."/>
            <person name="Fletcher B."/>
            <person name="Scott D.C."/>
            <person name="Ely B."/>
        </authorList>
    </citation>
    <scope>NUCLEOTIDE SEQUENCE [LARGE SCALE GENOMIC DNA]</scope>
    <source>
        <strain evidence="2 3">TK0059</strain>
    </source>
</reference>
<name>A0ABM6THL9_9CAUL</name>
<evidence type="ECO:0000313" key="3">
    <source>
        <dbReference type="Proteomes" id="UP000240527"/>
    </source>
</evidence>
<feature type="region of interest" description="Disordered" evidence="1">
    <location>
        <begin position="103"/>
        <end position="123"/>
    </location>
</feature>
<accession>A0ABM6THL9</accession>
<evidence type="ECO:0000256" key="1">
    <source>
        <dbReference type="SAM" id="MobiDB-lite"/>
    </source>
</evidence>